<keyword evidence="1" id="KW-0808">Transferase</keyword>
<gene>
    <name evidence="1" type="ORF">H9809_04010</name>
</gene>
<evidence type="ECO:0000313" key="2">
    <source>
        <dbReference type="Proteomes" id="UP000824056"/>
    </source>
</evidence>
<keyword evidence="1" id="KW-0418">Kinase</keyword>
<accession>A0A9D2FQD1</accession>
<reference evidence="1" key="1">
    <citation type="journal article" date="2021" name="PeerJ">
        <title>Extensive microbial diversity within the chicken gut microbiome revealed by metagenomics and culture.</title>
        <authorList>
            <person name="Gilroy R."/>
            <person name="Ravi A."/>
            <person name="Getino M."/>
            <person name="Pursley I."/>
            <person name="Horton D.L."/>
            <person name="Alikhan N.F."/>
            <person name="Baker D."/>
            <person name="Gharbi K."/>
            <person name="Hall N."/>
            <person name="Watson M."/>
            <person name="Adriaenssens E.M."/>
            <person name="Foster-Nyarko E."/>
            <person name="Jarju S."/>
            <person name="Secka A."/>
            <person name="Antonio M."/>
            <person name="Oren A."/>
            <person name="Chaudhuri R.R."/>
            <person name="La Ragione R."/>
            <person name="Hildebrand F."/>
            <person name="Pallen M.J."/>
        </authorList>
    </citation>
    <scope>NUCLEOTIDE SEQUENCE</scope>
    <source>
        <strain evidence="1">1068</strain>
    </source>
</reference>
<protein>
    <submittedName>
        <fullName evidence="1">Cytidylate kinase-like family protein</fullName>
    </submittedName>
</protein>
<dbReference type="Proteomes" id="UP000824056">
    <property type="component" value="Unassembled WGS sequence"/>
</dbReference>
<dbReference type="EMBL" id="DXBG01000097">
    <property type="protein sequence ID" value="HIZ65058.1"/>
    <property type="molecule type" value="Genomic_DNA"/>
</dbReference>
<organism evidence="1 2">
    <name type="scientific">Candidatus Blautia pullicola</name>
    <dbReference type="NCBI Taxonomy" id="2838498"/>
    <lineage>
        <taxon>Bacteria</taxon>
        <taxon>Bacillati</taxon>
        <taxon>Bacillota</taxon>
        <taxon>Clostridia</taxon>
        <taxon>Lachnospirales</taxon>
        <taxon>Lachnospiraceae</taxon>
        <taxon>Blautia</taxon>
    </lineage>
</organism>
<dbReference type="InterPro" id="IPR027417">
    <property type="entry name" value="P-loop_NTPase"/>
</dbReference>
<comment type="caution">
    <text evidence="1">The sequence shown here is derived from an EMBL/GenBank/DDBJ whole genome shotgun (WGS) entry which is preliminary data.</text>
</comment>
<evidence type="ECO:0000313" key="1">
    <source>
        <dbReference type="EMBL" id="HIZ65058.1"/>
    </source>
</evidence>
<name>A0A9D2FQD1_9FIRM</name>
<proteinExistence type="predicted"/>
<dbReference type="Pfam" id="PF13189">
    <property type="entry name" value="Cytidylate_kin2"/>
    <property type="match status" value="1"/>
</dbReference>
<sequence length="175" mass="20364">LNIAYYDREIVDELMKRTQLAESYVLQVEESRPLPLLPITTARTFGIPINYPLENRLSIYKQESEIIREMAEKSDCVIVGRCADYVLQDLKPFRLFVYADISSKIARCREKGADAAAMTDKELQQKIMSIDKKRARYYQFYTEQDWGNKANYDLCINTTNTEIKKIVAAIEKFIV</sequence>
<dbReference type="Gene3D" id="3.40.50.300">
    <property type="entry name" value="P-loop containing nucleotide triphosphate hydrolases"/>
    <property type="match status" value="1"/>
</dbReference>
<dbReference type="AlphaFoldDB" id="A0A9D2FQD1"/>
<reference evidence="1" key="2">
    <citation type="submission" date="2021-04" db="EMBL/GenBank/DDBJ databases">
        <authorList>
            <person name="Gilroy R."/>
        </authorList>
    </citation>
    <scope>NUCLEOTIDE SEQUENCE</scope>
    <source>
        <strain evidence="1">1068</strain>
    </source>
</reference>
<feature type="non-terminal residue" evidence="1">
    <location>
        <position position="1"/>
    </location>
</feature>
<dbReference type="GO" id="GO:0016301">
    <property type="term" value="F:kinase activity"/>
    <property type="evidence" value="ECO:0007669"/>
    <property type="project" value="UniProtKB-KW"/>
</dbReference>